<dbReference type="InterPro" id="IPR030662">
    <property type="entry name" value="DPH6/MJ0570"/>
</dbReference>
<sequence>MQQALFNWSGGKDSALALYTILQQKKVDVQYLLTSVNKQYNRVSMHGVRTELLQQQAQHIGIPLHLLLLPEMPSMEIYEQEVKATLRFFEEKNIRLSVFGDIFLEDLRAYRESQLAKANWKAEFPLWKIPTSKVMQEFLDLGFKAIVVCVNNQYLDQSFVGRIIDRSFIQDLPDTVDICGENGEYHSFVYDGPIFQKPVSFSLGETIYRTYPGLKTDTDAQPPVTGFWFMDLLPTDDV</sequence>
<name>A0ABT8RIX2_9BACT</name>
<gene>
    <name evidence="2" type="ORF">Q0590_30420</name>
</gene>
<proteinExistence type="predicted"/>
<keyword evidence="2" id="KW-0436">Ligase</keyword>
<keyword evidence="3" id="KW-1185">Reference proteome</keyword>
<evidence type="ECO:0000259" key="1">
    <source>
        <dbReference type="Pfam" id="PF01902"/>
    </source>
</evidence>
<dbReference type="PIRSF" id="PIRSF039123">
    <property type="entry name" value="Diphthamide_synthase"/>
    <property type="match status" value="1"/>
</dbReference>
<dbReference type="InterPro" id="IPR014729">
    <property type="entry name" value="Rossmann-like_a/b/a_fold"/>
</dbReference>
<dbReference type="Pfam" id="PF01902">
    <property type="entry name" value="Diphthami_syn_2"/>
    <property type="match status" value="1"/>
</dbReference>
<dbReference type="GO" id="GO:0017178">
    <property type="term" value="F:diphthine-ammonia ligase activity"/>
    <property type="evidence" value="ECO:0007669"/>
    <property type="project" value="UniProtKB-EC"/>
</dbReference>
<evidence type="ECO:0000313" key="3">
    <source>
        <dbReference type="Proteomes" id="UP001168528"/>
    </source>
</evidence>
<dbReference type="Gene3D" id="3.90.1490.10">
    <property type="entry name" value="putative n-type atp pyrophosphatase, domain 2"/>
    <property type="match status" value="1"/>
</dbReference>
<dbReference type="Proteomes" id="UP001168528">
    <property type="component" value="Unassembled WGS sequence"/>
</dbReference>
<accession>A0ABT8RIX2</accession>
<organism evidence="2 3">
    <name type="scientific">Rhodocytophaga aerolata</name>
    <dbReference type="NCBI Taxonomy" id="455078"/>
    <lineage>
        <taxon>Bacteria</taxon>
        <taxon>Pseudomonadati</taxon>
        <taxon>Bacteroidota</taxon>
        <taxon>Cytophagia</taxon>
        <taxon>Cytophagales</taxon>
        <taxon>Rhodocytophagaceae</taxon>
        <taxon>Rhodocytophaga</taxon>
    </lineage>
</organism>
<dbReference type="NCBIfam" id="TIGR00290">
    <property type="entry name" value="MJ0570_dom"/>
    <property type="match status" value="1"/>
</dbReference>
<dbReference type="RefSeq" id="WP_302041428.1">
    <property type="nucleotide sequence ID" value="NZ_JAUKPO010000033.1"/>
</dbReference>
<feature type="domain" description="Diphthamide synthase" evidence="1">
    <location>
        <begin position="7"/>
        <end position="201"/>
    </location>
</feature>
<dbReference type="SUPFAM" id="SSF52402">
    <property type="entry name" value="Adenine nucleotide alpha hydrolases-like"/>
    <property type="match status" value="1"/>
</dbReference>
<reference evidence="2" key="1">
    <citation type="submission" date="2023-07" db="EMBL/GenBank/DDBJ databases">
        <title>The genome sequence of Rhodocytophaga aerolata KACC 12507.</title>
        <authorList>
            <person name="Zhang X."/>
        </authorList>
    </citation>
    <scope>NUCLEOTIDE SEQUENCE</scope>
    <source>
        <strain evidence="2">KACC 12507</strain>
    </source>
</reference>
<dbReference type="EC" id="6.3.1.14" evidence="2"/>
<evidence type="ECO:0000313" key="2">
    <source>
        <dbReference type="EMBL" id="MDO1450627.1"/>
    </source>
</evidence>
<dbReference type="Gene3D" id="3.40.50.620">
    <property type="entry name" value="HUPs"/>
    <property type="match status" value="1"/>
</dbReference>
<protein>
    <submittedName>
        <fullName evidence="2">Diphthine--ammonia ligase</fullName>
        <ecNumber evidence="2">6.3.1.14</ecNumber>
    </submittedName>
</protein>
<dbReference type="InterPro" id="IPR002761">
    <property type="entry name" value="Diphthami_syn_dom"/>
</dbReference>
<dbReference type="EMBL" id="JAUKPO010000033">
    <property type="protein sequence ID" value="MDO1450627.1"/>
    <property type="molecule type" value="Genomic_DNA"/>
</dbReference>
<dbReference type="CDD" id="cd01994">
    <property type="entry name" value="AANH_PF0828-like"/>
    <property type="match status" value="1"/>
</dbReference>
<comment type="caution">
    <text evidence="2">The sequence shown here is derived from an EMBL/GenBank/DDBJ whole genome shotgun (WGS) entry which is preliminary data.</text>
</comment>